<dbReference type="EMBL" id="BKCJ011595568">
    <property type="protein sequence ID" value="GFD43348.1"/>
    <property type="molecule type" value="Genomic_DNA"/>
</dbReference>
<name>A0A699WC96_TANCI</name>
<evidence type="ECO:0000313" key="2">
    <source>
        <dbReference type="EMBL" id="GFD43348.1"/>
    </source>
</evidence>
<feature type="region of interest" description="Disordered" evidence="1">
    <location>
        <begin position="27"/>
        <end position="80"/>
    </location>
</feature>
<protein>
    <submittedName>
        <fullName evidence="2">Uncharacterized protein</fullName>
    </submittedName>
</protein>
<comment type="caution">
    <text evidence="2">The sequence shown here is derived from an EMBL/GenBank/DDBJ whole genome shotgun (WGS) entry which is preliminary data.</text>
</comment>
<feature type="compositionally biased region" description="Basic and acidic residues" evidence="1">
    <location>
        <begin position="69"/>
        <end position="80"/>
    </location>
</feature>
<dbReference type="AlphaFoldDB" id="A0A699WC96"/>
<accession>A0A699WC96</accession>
<reference evidence="2" key="1">
    <citation type="journal article" date="2019" name="Sci. Rep.">
        <title>Draft genome of Tanacetum cinerariifolium, the natural source of mosquito coil.</title>
        <authorList>
            <person name="Yamashiro T."/>
            <person name="Shiraishi A."/>
            <person name="Satake H."/>
            <person name="Nakayama K."/>
        </authorList>
    </citation>
    <scope>NUCLEOTIDE SEQUENCE</scope>
</reference>
<feature type="non-terminal residue" evidence="2">
    <location>
        <position position="1"/>
    </location>
</feature>
<evidence type="ECO:0000256" key="1">
    <source>
        <dbReference type="SAM" id="MobiDB-lite"/>
    </source>
</evidence>
<proteinExistence type="predicted"/>
<organism evidence="2">
    <name type="scientific">Tanacetum cinerariifolium</name>
    <name type="common">Dalmatian daisy</name>
    <name type="synonym">Chrysanthemum cinerariifolium</name>
    <dbReference type="NCBI Taxonomy" id="118510"/>
    <lineage>
        <taxon>Eukaryota</taxon>
        <taxon>Viridiplantae</taxon>
        <taxon>Streptophyta</taxon>
        <taxon>Embryophyta</taxon>
        <taxon>Tracheophyta</taxon>
        <taxon>Spermatophyta</taxon>
        <taxon>Magnoliopsida</taxon>
        <taxon>eudicotyledons</taxon>
        <taxon>Gunneridae</taxon>
        <taxon>Pentapetalae</taxon>
        <taxon>asterids</taxon>
        <taxon>campanulids</taxon>
        <taxon>Asterales</taxon>
        <taxon>Asteraceae</taxon>
        <taxon>Asteroideae</taxon>
        <taxon>Anthemideae</taxon>
        <taxon>Anthemidinae</taxon>
        <taxon>Tanacetum</taxon>
    </lineage>
</organism>
<gene>
    <name evidence="2" type="ORF">Tci_915317</name>
</gene>
<sequence length="80" mass="8449">SPTDTGAPLGYRAARIRMRALLSSTSPRIDIPEADMPPRKKACLTTPGFEIGESSAAGAARQPGPTEGGQRESDRAGQRR</sequence>